<feature type="transmembrane region" description="Helical" evidence="2">
    <location>
        <begin position="58"/>
        <end position="78"/>
    </location>
</feature>
<reference evidence="3 4" key="1">
    <citation type="submission" date="2015-12" db="EMBL/GenBank/DDBJ databases">
        <title>Complete genome of Roseateles depolymerans KCTC 42856.</title>
        <authorList>
            <person name="Kim K.M."/>
        </authorList>
    </citation>
    <scope>NUCLEOTIDE SEQUENCE [LARGE SCALE GENOMIC DNA]</scope>
    <source>
        <strain evidence="3 4">KCTC 42856</strain>
    </source>
</reference>
<protein>
    <submittedName>
        <fullName evidence="3">Uncharacterized protein</fullName>
    </submittedName>
</protein>
<evidence type="ECO:0000313" key="4">
    <source>
        <dbReference type="Proteomes" id="UP000060699"/>
    </source>
</evidence>
<organism evidence="3 4">
    <name type="scientific">Roseateles depolymerans</name>
    <dbReference type="NCBI Taxonomy" id="76731"/>
    <lineage>
        <taxon>Bacteria</taxon>
        <taxon>Pseudomonadati</taxon>
        <taxon>Pseudomonadota</taxon>
        <taxon>Betaproteobacteria</taxon>
        <taxon>Burkholderiales</taxon>
        <taxon>Sphaerotilaceae</taxon>
        <taxon>Roseateles</taxon>
    </lineage>
</organism>
<evidence type="ECO:0000256" key="1">
    <source>
        <dbReference type="SAM" id="MobiDB-lite"/>
    </source>
</evidence>
<sequence>MNMAYNRASTRSSPGYSRSPTRSTPAAGTVEAVSFASGQRFSPTTVKPPSAMRDVMDIVGGVVLLMGLLIGLASLALFTRDSMAVGKALSEQSSAQSSMICKDGRMAHGDGSLPDIVFEDGVFICTDWRTQQALELEAAQKYNRRY</sequence>
<dbReference type="KEGG" id="rdp:RD2015_904"/>
<evidence type="ECO:0000313" key="3">
    <source>
        <dbReference type="EMBL" id="ALV05400.1"/>
    </source>
</evidence>
<feature type="region of interest" description="Disordered" evidence="1">
    <location>
        <begin position="1"/>
        <end position="27"/>
    </location>
</feature>
<name>A0A0U3C9E8_9BURK</name>
<keyword evidence="2" id="KW-0812">Transmembrane</keyword>
<keyword evidence="2" id="KW-0472">Membrane</keyword>
<dbReference type="AlphaFoldDB" id="A0A0U3C9E8"/>
<gene>
    <name evidence="3" type="ORF">RD2015_904</name>
</gene>
<evidence type="ECO:0000256" key="2">
    <source>
        <dbReference type="SAM" id="Phobius"/>
    </source>
</evidence>
<proteinExistence type="predicted"/>
<dbReference type="EMBL" id="CP013729">
    <property type="protein sequence ID" value="ALV05400.1"/>
    <property type="molecule type" value="Genomic_DNA"/>
</dbReference>
<keyword evidence="2" id="KW-1133">Transmembrane helix</keyword>
<keyword evidence="4" id="KW-1185">Reference proteome</keyword>
<accession>A0A0U3C9E8</accession>
<feature type="compositionally biased region" description="Polar residues" evidence="1">
    <location>
        <begin position="7"/>
        <end position="26"/>
    </location>
</feature>
<dbReference type="Proteomes" id="UP000060699">
    <property type="component" value="Chromosome"/>
</dbReference>